<evidence type="ECO:0000313" key="2">
    <source>
        <dbReference type="EMBL" id="SPN98342.1"/>
    </source>
</evidence>
<dbReference type="Proteomes" id="UP001187682">
    <property type="component" value="Unassembled WGS sequence"/>
</dbReference>
<protein>
    <submittedName>
        <fullName evidence="2">Uncharacterized protein</fullName>
    </submittedName>
</protein>
<name>A0AAE8SRM3_9PEZI</name>
<feature type="region of interest" description="Disordered" evidence="1">
    <location>
        <begin position="244"/>
        <end position="349"/>
    </location>
</feature>
<dbReference type="EMBL" id="ONZQ02000002">
    <property type="protein sequence ID" value="SPN98342.1"/>
    <property type="molecule type" value="Genomic_DNA"/>
</dbReference>
<reference evidence="2" key="1">
    <citation type="submission" date="2018-03" db="EMBL/GenBank/DDBJ databases">
        <authorList>
            <person name="Guldener U."/>
        </authorList>
    </citation>
    <scope>NUCLEOTIDE SEQUENCE</scope>
</reference>
<accession>A0AAE8SRM3</accession>
<evidence type="ECO:0000313" key="3">
    <source>
        <dbReference type="Proteomes" id="UP001187682"/>
    </source>
</evidence>
<feature type="region of interest" description="Disordered" evidence="1">
    <location>
        <begin position="172"/>
        <end position="208"/>
    </location>
</feature>
<dbReference type="AlphaFoldDB" id="A0AAE8SRM3"/>
<sequence>MDPPNELSWVIWAATSPYSPLNLHYLPQPVPADAPLARQNGVFTFEDAFEDLLAVSSGKKLPDINAKYESRKLLRGMFPDGEDASFWVRRLSSQRLLDNANFFHFQPRPFWPHDVWDSIHREFSRAADEAKRAEERWLSHHFEDEERRERRSRDGRPHGLFDELDRLFRSFESGMNGERQEEDQRQKKKETQKEMQTEEGREKGRDADTFDELYSSVQSAFSSGAKSLGTLVKIAMDGMADFQKTQSSDSWRGERNGEREVERIESKEEHTDEAGNLHEKRTIRILDGDGREIGQEVHVRITSPRPKQQSGPHAEVPSEKTPLEEKPDGNKSSSDKEGSSGNDSGWFWK</sequence>
<evidence type="ECO:0000256" key="1">
    <source>
        <dbReference type="SAM" id="MobiDB-lite"/>
    </source>
</evidence>
<feature type="compositionally biased region" description="Basic and acidic residues" evidence="1">
    <location>
        <begin position="316"/>
        <end position="338"/>
    </location>
</feature>
<proteinExistence type="predicted"/>
<comment type="caution">
    <text evidence="2">The sequence shown here is derived from an EMBL/GenBank/DDBJ whole genome shotgun (WGS) entry which is preliminary data.</text>
</comment>
<organism evidence="2 3">
    <name type="scientific">Cephalotrichum gorgonifer</name>
    <dbReference type="NCBI Taxonomy" id="2041049"/>
    <lineage>
        <taxon>Eukaryota</taxon>
        <taxon>Fungi</taxon>
        <taxon>Dikarya</taxon>
        <taxon>Ascomycota</taxon>
        <taxon>Pezizomycotina</taxon>
        <taxon>Sordariomycetes</taxon>
        <taxon>Hypocreomycetidae</taxon>
        <taxon>Microascales</taxon>
        <taxon>Microascaceae</taxon>
        <taxon>Cephalotrichum</taxon>
    </lineage>
</organism>
<keyword evidence="3" id="KW-1185">Reference proteome</keyword>
<gene>
    <name evidence="2" type="ORF">DNG_01389</name>
</gene>
<feature type="compositionally biased region" description="Basic and acidic residues" evidence="1">
    <location>
        <begin position="251"/>
        <end position="299"/>
    </location>
</feature>
<feature type="compositionally biased region" description="Basic and acidic residues" evidence="1">
    <location>
        <begin position="178"/>
        <end position="208"/>
    </location>
</feature>